<evidence type="ECO:0000256" key="7">
    <source>
        <dbReference type="SAM" id="MobiDB-lite"/>
    </source>
</evidence>
<dbReference type="SUPFAM" id="SSF81415">
    <property type="entry name" value="Mitochondrial cytochrome c oxidase subunit VIc"/>
    <property type="match status" value="1"/>
</dbReference>
<dbReference type="AlphaFoldDB" id="A0AAD4N759"/>
<gene>
    <name evidence="9" type="ORF">DdX_09108</name>
</gene>
<dbReference type="Proteomes" id="UP001201812">
    <property type="component" value="Unassembled WGS sequence"/>
</dbReference>
<organism evidence="9 10">
    <name type="scientific">Ditylenchus destructor</name>
    <dbReference type="NCBI Taxonomy" id="166010"/>
    <lineage>
        <taxon>Eukaryota</taxon>
        <taxon>Metazoa</taxon>
        <taxon>Ecdysozoa</taxon>
        <taxon>Nematoda</taxon>
        <taxon>Chromadorea</taxon>
        <taxon>Rhabditida</taxon>
        <taxon>Tylenchina</taxon>
        <taxon>Tylenchomorpha</taxon>
        <taxon>Sphaerularioidea</taxon>
        <taxon>Anguinidae</taxon>
        <taxon>Anguininae</taxon>
        <taxon>Ditylenchus</taxon>
    </lineage>
</organism>
<comment type="subcellular location">
    <subcellularLocation>
        <location evidence="1">Mitochondrion inner membrane</location>
    </subcellularLocation>
</comment>
<feature type="transmembrane region" description="Helical" evidence="8">
    <location>
        <begin position="21"/>
        <end position="40"/>
    </location>
</feature>
<accession>A0AAD4N759</accession>
<keyword evidence="10" id="KW-1185">Reference proteome</keyword>
<dbReference type="EMBL" id="JAKKPZ010000015">
    <property type="protein sequence ID" value="KAI1713588.1"/>
    <property type="molecule type" value="Genomic_DNA"/>
</dbReference>
<keyword evidence="2 8" id="KW-0812">Transmembrane</keyword>
<keyword evidence="3" id="KW-0999">Mitochondrion inner membrane</keyword>
<dbReference type="InterPro" id="IPR037169">
    <property type="entry name" value="Cytochrome_c_oxidase_VIc_sf"/>
</dbReference>
<evidence type="ECO:0000256" key="3">
    <source>
        <dbReference type="ARBA" id="ARBA00022792"/>
    </source>
</evidence>
<evidence type="ECO:0000256" key="2">
    <source>
        <dbReference type="ARBA" id="ARBA00022692"/>
    </source>
</evidence>
<evidence type="ECO:0000313" key="10">
    <source>
        <dbReference type="Proteomes" id="UP001201812"/>
    </source>
</evidence>
<evidence type="ECO:0000256" key="6">
    <source>
        <dbReference type="ARBA" id="ARBA00023136"/>
    </source>
</evidence>
<evidence type="ECO:0000313" key="9">
    <source>
        <dbReference type="EMBL" id="KAI1713588.1"/>
    </source>
</evidence>
<feature type="region of interest" description="Disordered" evidence="7">
    <location>
        <begin position="106"/>
        <end position="131"/>
    </location>
</feature>
<keyword evidence="5" id="KW-0496">Mitochondrion</keyword>
<sequence>MSLTKPAVLMRKPLHNTGVKIIYLAVAAGSAGGLAAYYGYAEPRRKAIEEYHKNYDPYEHQRWICSYPIKFMSACPSNLVAAAEEKGMRIGTLDEPFRIPIMQHQEEESAEEAQAQEANSNGAKTVVTSAE</sequence>
<dbReference type="GO" id="GO:0005743">
    <property type="term" value="C:mitochondrial inner membrane"/>
    <property type="evidence" value="ECO:0007669"/>
    <property type="project" value="UniProtKB-SubCell"/>
</dbReference>
<proteinExistence type="predicted"/>
<comment type="caution">
    <text evidence="9">The sequence shown here is derived from an EMBL/GenBank/DDBJ whole genome shotgun (WGS) entry which is preliminary data.</text>
</comment>
<dbReference type="Pfam" id="PF02937">
    <property type="entry name" value="COX6C"/>
    <property type="match status" value="1"/>
</dbReference>
<evidence type="ECO:0000256" key="8">
    <source>
        <dbReference type="SAM" id="Phobius"/>
    </source>
</evidence>
<name>A0AAD4N759_9BILA</name>
<keyword evidence="6 8" id="KW-0472">Membrane</keyword>
<reference evidence="9" key="1">
    <citation type="submission" date="2022-01" db="EMBL/GenBank/DDBJ databases">
        <title>Genome Sequence Resource for Two Populations of Ditylenchus destructor, the Migratory Endoparasitic Phytonematode.</title>
        <authorList>
            <person name="Zhang H."/>
            <person name="Lin R."/>
            <person name="Xie B."/>
        </authorList>
    </citation>
    <scope>NUCLEOTIDE SEQUENCE</scope>
    <source>
        <strain evidence="9">BazhouSP</strain>
    </source>
</reference>
<evidence type="ECO:0000256" key="4">
    <source>
        <dbReference type="ARBA" id="ARBA00022989"/>
    </source>
</evidence>
<evidence type="ECO:0000256" key="5">
    <source>
        <dbReference type="ARBA" id="ARBA00023128"/>
    </source>
</evidence>
<protein>
    <submittedName>
        <fullName evidence="9">Cytochrome c oxidase subunit VIc domain-containing protein</fullName>
    </submittedName>
</protein>
<dbReference type="InterPro" id="IPR034884">
    <property type="entry name" value="Cytochrome_c_oxidase_VIc/VIIs"/>
</dbReference>
<dbReference type="Gene3D" id="4.10.93.10">
    <property type="entry name" value="Mitochondrial cytochrome c oxidase subunit VIc/VIIs"/>
    <property type="match status" value="1"/>
</dbReference>
<keyword evidence="4 8" id="KW-1133">Transmembrane helix</keyword>
<feature type="compositionally biased region" description="Polar residues" evidence="7">
    <location>
        <begin position="119"/>
        <end position="131"/>
    </location>
</feature>
<evidence type="ECO:0000256" key="1">
    <source>
        <dbReference type="ARBA" id="ARBA00004273"/>
    </source>
</evidence>